<dbReference type="Proteomes" id="UP000260812">
    <property type="component" value="Unassembled WGS sequence"/>
</dbReference>
<organism evidence="5 6">
    <name type="scientific">Eisenbergiella massiliensis</name>
    <dbReference type="NCBI Taxonomy" id="1720294"/>
    <lineage>
        <taxon>Bacteria</taxon>
        <taxon>Bacillati</taxon>
        <taxon>Bacillota</taxon>
        <taxon>Clostridia</taxon>
        <taxon>Lachnospirales</taxon>
        <taxon>Lachnospiraceae</taxon>
        <taxon>Eisenbergiella</taxon>
    </lineage>
</organism>
<feature type="domain" description="DUF5597" evidence="4">
    <location>
        <begin position="364"/>
        <end position="516"/>
    </location>
</feature>
<feature type="domain" description="Glycoside hydrolase family 42 N-terminal" evidence="3">
    <location>
        <begin position="29"/>
        <end position="184"/>
    </location>
</feature>
<accession>A0A3E3HYW2</accession>
<keyword evidence="6" id="KW-1185">Reference proteome</keyword>
<dbReference type="Pfam" id="PF02449">
    <property type="entry name" value="Glyco_hydro_42"/>
    <property type="match status" value="1"/>
</dbReference>
<dbReference type="InterPro" id="IPR017853">
    <property type="entry name" value="GH"/>
</dbReference>
<comment type="caution">
    <text evidence="5">The sequence shown here is derived from an EMBL/GenBank/DDBJ whole genome shotgun (WGS) entry which is preliminary data.</text>
</comment>
<evidence type="ECO:0008006" key="7">
    <source>
        <dbReference type="Google" id="ProtNLM"/>
    </source>
</evidence>
<gene>
    <name evidence="5" type="ORF">DXC51_21675</name>
</gene>
<dbReference type="InterPro" id="IPR040719">
    <property type="entry name" value="DUF5597"/>
</dbReference>
<dbReference type="SUPFAM" id="SSF51445">
    <property type="entry name" value="(Trans)glycosidases"/>
    <property type="match status" value="1"/>
</dbReference>
<protein>
    <recommendedName>
        <fullName evidence="7">Beta-galactosidase</fullName>
    </recommendedName>
</protein>
<dbReference type="InterPro" id="IPR013529">
    <property type="entry name" value="Glyco_hydro_42_N"/>
</dbReference>
<dbReference type="GO" id="GO:0009341">
    <property type="term" value="C:beta-galactosidase complex"/>
    <property type="evidence" value="ECO:0007669"/>
    <property type="project" value="InterPro"/>
</dbReference>
<keyword evidence="2" id="KW-0326">Glycosidase</keyword>
<evidence type="ECO:0000256" key="1">
    <source>
        <dbReference type="ARBA" id="ARBA00022801"/>
    </source>
</evidence>
<dbReference type="GO" id="GO:0004565">
    <property type="term" value="F:beta-galactosidase activity"/>
    <property type="evidence" value="ECO:0007669"/>
    <property type="project" value="InterPro"/>
</dbReference>
<keyword evidence="1" id="KW-0378">Hydrolase</keyword>
<proteinExistence type="predicted"/>
<dbReference type="Pfam" id="PF18120">
    <property type="entry name" value="DUF5597"/>
    <property type="match status" value="1"/>
</dbReference>
<dbReference type="EMBL" id="QVLV01000019">
    <property type="protein sequence ID" value="RGE56989.1"/>
    <property type="molecule type" value="Genomic_DNA"/>
</dbReference>
<evidence type="ECO:0000313" key="6">
    <source>
        <dbReference type="Proteomes" id="UP000260812"/>
    </source>
</evidence>
<dbReference type="Gene3D" id="2.60.220.20">
    <property type="entry name" value="putative beta-Galactosidase from caulobacter crescentus"/>
    <property type="match status" value="1"/>
</dbReference>
<name>A0A3E3HYW2_9FIRM</name>
<dbReference type="GO" id="GO:0005975">
    <property type="term" value="P:carbohydrate metabolic process"/>
    <property type="evidence" value="ECO:0007669"/>
    <property type="project" value="InterPro"/>
</dbReference>
<dbReference type="RefSeq" id="WP_117545410.1">
    <property type="nucleotide sequence ID" value="NZ_JBKVLI010000004.1"/>
</dbReference>
<dbReference type="Gene3D" id="3.20.20.80">
    <property type="entry name" value="Glycosidases"/>
    <property type="match status" value="1"/>
</dbReference>
<evidence type="ECO:0000256" key="2">
    <source>
        <dbReference type="ARBA" id="ARBA00023295"/>
    </source>
</evidence>
<evidence type="ECO:0000259" key="4">
    <source>
        <dbReference type="Pfam" id="PF18120"/>
    </source>
</evidence>
<evidence type="ECO:0000313" key="5">
    <source>
        <dbReference type="EMBL" id="RGE56989.1"/>
    </source>
</evidence>
<sequence>METIFKDKTGKPVYVLGLQAHNSSNGCWEMIDRSISAVKQYHGNTLEVPVYWYQIEPEEGRFDLNMVRTLIKKVRENELYLIILWFGFSKNADLTYMPEWAKKDTARFRLAVGPDGGVVPMMSVHCEETIEADKRAFMELISCIKAEDEAERTVLAVQVENEVGYYPIDRCYSKKAQEDFDKGVPEELNGVELEGSDASQNGNSWYDRFGRYAHEAFSSWYFAKAIEKIASAGKALYPALPLCMNTIVGEVRQQIGGQSYSSGAPVGRVLEIWQKGAPSIAAFGADIYQEHKSGYLATCESHARLGNPLFIPETGTGGEGFAINHIHAAADYNAIGICGFGAESTLDGNGRLTEASQKVADTMEIIRSMSPMLQKYGGTEKIFCVTQEEFQKLAYVKRKLYHITFYFTTLNEKGRPLGKNLRVCGKLAENPDAFNQRGRAVIYEASPSEYYIAGVGFTARFLKRTDPEDPFPGRTLYSRAATELSALTIEEGHFTRDGEWVCEFVRRGDEIDCGAFVYPGIVLRVKLNPDAATYVEW</sequence>
<reference evidence="5" key="1">
    <citation type="submission" date="2018-08" db="EMBL/GenBank/DDBJ databases">
        <title>A genome reference for cultivated species of the human gut microbiota.</title>
        <authorList>
            <person name="Zou Y."/>
            <person name="Xue W."/>
            <person name="Luo G."/>
        </authorList>
    </citation>
    <scope>NUCLEOTIDE SEQUENCE [LARGE SCALE GENOMIC DNA]</scope>
    <source>
        <strain evidence="5">TF05-5AC</strain>
    </source>
</reference>
<evidence type="ECO:0000259" key="3">
    <source>
        <dbReference type="Pfam" id="PF02449"/>
    </source>
</evidence>
<dbReference type="GeneID" id="97989401"/>
<dbReference type="AlphaFoldDB" id="A0A3E3HYW2"/>